<keyword evidence="1" id="KW-1133">Transmembrane helix</keyword>
<gene>
    <name evidence="2" type="ORF">EJP77_03065</name>
</gene>
<evidence type="ECO:0000313" key="3">
    <source>
        <dbReference type="Proteomes" id="UP000272464"/>
    </source>
</evidence>
<name>A0A433XPI5_9BACL</name>
<dbReference type="OrthoDB" id="2886991at2"/>
<organism evidence="2 3">
    <name type="scientific">Paenibacillus zeisoli</name>
    <dbReference type="NCBI Taxonomy" id="2496267"/>
    <lineage>
        <taxon>Bacteria</taxon>
        <taxon>Bacillati</taxon>
        <taxon>Bacillota</taxon>
        <taxon>Bacilli</taxon>
        <taxon>Bacillales</taxon>
        <taxon>Paenibacillaceae</taxon>
        <taxon>Paenibacillus</taxon>
    </lineage>
</organism>
<sequence length="104" mass="12359">MEPKPDYNRISTSPHFKRLMHKKKRFLFPMTLFFLVFYFLLPVLTSYSKTLNEPAIGPISWAWVFAFAQFIMTWTLCILYSRKSVQFDQEIEQIKQEAAGRTKA</sequence>
<dbReference type="InterPro" id="IPR007436">
    <property type="entry name" value="DUF485"/>
</dbReference>
<dbReference type="Pfam" id="PF04341">
    <property type="entry name" value="DUF485"/>
    <property type="match status" value="1"/>
</dbReference>
<dbReference type="RefSeq" id="WP_127197691.1">
    <property type="nucleotide sequence ID" value="NZ_RZNX01000001.1"/>
</dbReference>
<keyword evidence="1" id="KW-0472">Membrane</keyword>
<evidence type="ECO:0000256" key="1">
    <source>
        <dbReference type="SAM" id="Phobius"/>
    </source>
</evidence>
<feature type="transmembrane region" description="Helical" evidence="1">
    <location>
        <begin position="26"/>
        <end position="47"/>
    </location>
</feature>
<dbReference type="Proteomes" id="UP000272464">
    <property type="component" value="Unassembled WGS sequence"/>
</dbReference>
<evidence type="ECO:0000313" key="2">
    <source>
        <dbReference type="EMBL" id="RUT35995.1"/>
    </source>
</evidence>
<comment type="caution">
    <text evidence="2">The sequence shown here is derived from an EMBL/GenBank/DDBJ whole genome shotgun (WGS) entry which is preliminary data.</text>
</comment>
<protein>
    <submittedName>
        <fullName evidence="2">DUF485 domain-containing protein</fullName>
    </submittedName>
</protein>
<keyword evidence="1" id="KW-0812">Transmembrane</keyword>
<dbReference type="PANTHER" id="PTHR38441">
    <property type="entry name" value="INTEGRAL MEMBRANE PROTEIN-RELATED"/>
    <property type="match status" value="1"/>
</dbReference>
<dbReference type="EMBL" id="RZNX01000001">
    <property type="protein sequence ID" value="RUT35995.1"/>
    <property type="molecule type" value="Genomic_DNA"/>
</dbReference>
<dbReference type="AlphaFoldDB" id="A0A433XPI5"/>
<dbReference type="PANTHER" id="PTHR38441:SF1">
    <property type="entry name" value="MEMBRANE PROTEIN"/>
    <property type="match status" value="1"/>
</dbReference>
<reference evidence="2 3" key="1">
    <citation type="submission" date="2018-12" db="EMBL/GenBank/DDBJ databases">
        <authorList>
            <person name="Sun L."/>
            <person name="Chen Z."/>
        </authorList>
    </citation>
    <scope>NUCLEOTIDE SEQUENCE [LARGE SCALE GENOMIC DNA]</scope>
    <source>
        <strain evidence="2 3">3-5-3</strain>
    </source>
</reference>
<feature type="transmembrane region" description="Helical" evidence="1">
    <location>
        <begin position="59"/>
        <end position="80"/>
    </location>
</feature>
<accession>A0A433XPI5</accession>
<proteinExistence type="predicted"/>
<keyword evidence="3" id="KW-1185">Reference proteome</keyword>